<proteinExistence type="predicted"/>
<accession>A0A8J2RLT3</accession>
<dbReference type="AlphaFoldDB" id="A0A8J2RLT3"/>
<dbReference type="OrthoDB" id="5984724at2759"/>
<dbReference type="PANTHER" id="PTHR22954:SF3">
    <property type="entry name" value="PROTEIN CBG08539"/>
    <property type="match status" value="1"/>
</dbReference>
<dbReference type="PANTHER" id="PTHR22954">
    <property type="entry name" value="RETROVIRAL PROTEASE-RELATED"/>
    <property type="match status" value="1"/>
</dbReference>
<feature type="coiled-coil region" evidence="1">
    <location>
        <begin position="107"/>
        <end position="134"/>
    </location>
</feature>
<evidence type="ECO:0000313" key="2">
    <source>
        <dbReference type="EMBL" id="CAH0098621.1"/>
    </source>
</evidence>
<sequence length="355" mass="40328">MSSDEEEPKDPATLYGIRTNAKRHHTRLANGLMALMDGEKGTEKVSVALAVLQEAYDEVVRVNARYMEVVKDKAQEAEAWEEEIATRYQGCRESAEKYLKKVKDSNKDHSAAKRRRLELEYERQQAKIAEQRRLEDLDEPAEPNFNPKLSSTTFEPMNGSWPQIAITPFNGDPRTWTEFELTFTALFHNTRMPEAMKLLALRENLEPEVRRRLAHLFVATADYKSTCEALKERYGNRQIIIHAHVQKLLSLQPFKAGDLKALVNMAALVKDAATNTHLEESQVYSHVVTQLAKLLPNELYREWGRHAYSLLPRIPGLVEFDKWIEGVVGAEELMGAVTSRSSSENSDTDSGNDGN</sequence>
<comment type="caution">
    <text evidence="2">The sequence shown here is derived from an EMBL/GenBank/DDBJ whole genome shotgun (WGS) entry which is preliminary data.</text>
</comment>
<dbReference type="EMBL" id="CAKKLH010000004">
    <property type="protein sequence ID" value="CAH0098621.1"/>
    <property type="molecule type" value="Genomic_DNA"/>
</dbReference>
<organism evidence="2 3">
    <name type="scientific">Daphnia galeata</name>
    <dbReference type="NCBI Taxonomy" id="27404"/>
    <lineage>
        <taxon>Eukaryota</taxon>
        <taxon>Metazoa</taxon>
        <taxon>Ecdysozoa</taxon>
        <taxon>Arthropoda</taxon>
        <taxon>Crustacea</taxon>
        <taxon>Branchiopoda</taxon>
        <taxon>Diplostraca</taxon>
        <taxon>Cladocera</taxon>
        <taxon>Anomopoda</taxon>
        <taxon>Daphniidae</taxon>
        <taxon>Daphnia</taxon>
    </lineage>
</organism>
<evidence type="ECO:0000256" key="1">
    <source>
        <dbReference type="SAM" id="Coils"/>
    </source>
</evidence>
<dbReference type="InterPro" id="IPR005312">
    <property type="entry name" value="DUF1759"/>
</dbReference>
<gene>
    <name evidence="2" type="ORF">DGAL_LOCUS706</name>
</gene>
<name>A0A8J2RLT3_9CRUS</name>
<reference evidence="2" key="1">
    <citation type="submission" date="2021-11" db="EMBL/GenBank/DDBJ databases">
        <authorList>
            <person name="Schell T."/>
        </authorList>
    </citation>
    <scope>NUCLEOTIDE SEQUENCE</scope>
    <source>
        <strain evidence="2">M5</strain>
    </source>
</reference>
<protein>
    <submittedName>
        <fullName evidence="2">Uncharacterized protein</fullName>
    </submittedName>
</protein>
<evidence type="ECO:0000313" key="3">
    <source>
        <dbReference type="Proteomes" id="UP000789390"/>
    </source>
</evidence>
<dbReference type="Proteomes" id="UP000789390">
    <property type="component" value="Unassembled WGS sequence"/>
</dbReference>
<keyword evidence="3" id="KW-1185">Reference proteome</keyword>
<dbReference type="Pfam" id="PF03564">
    <property type="entry name" value="DUF1759"/>
    <property type="match status" value="1"/>
</dbReference>
<keyword evidence="1" id="KW-0175">Coiled coil</keyword>